<dbReference type="AlphaFoldDB" id="A0AAD5M5M8"/>
<evidence type="ECO:0000313" key="1">
    <source>
        <dbReference type="EMBL" id="KAJ1350388.1"/>
    </source>
</evidence>
<dbReference type="Proteomes" id="UP001196413">
    <property type="component" value="Unassembled WGS sequence"/>
</dbReference>
<keyword evidence="2" id="KW-1185">Reference proteome</keyword>
<evidence type="ECO:0000313" key="2">
    <source>
        <dbReference type="Proteomes" id="UP001196413"/>
    </source>
</evidence>
<reference evidence="1" key="1">
    <citation type="submission" date="2021-06" db="EMBL/GenBank/DDBJ databases">
        <title>Parelaphostrongylus tenuis whole genome reference sequence.</title>
        <authorList>
            <person name="Garwood T.J."/>
            <person name="Larsen P.A."/>
            <person name="Fountain-Jones N.M."/>
            <person name="Garbe J.R."/>
            <person name="Macchietto M.G."/>
            <person name="Kania S.A."/>
            <person name="Gerhold R.W."/>
            <person name="Richards J.E."/>
            <person name="Wolf T.M."/>
        </authorList>
    </citation>
    <scope>NUCLEOTIDE SEQUENCE</scope>
    <source>
        <strain evidence="1">MNPRO001-30</strain>
        <tissue evidence="1">Meninges</tissue>
    </source>
</reference>
<sequence length="57" mass="6057">MMPSLNPNVFSHMLLSQMPTLSNSTGPPLSTVSNSPANVEDAADAVMLCFRHTDPLA</sequence>
<protein>
    <submittedName>
        <fullName evidence="1">Uncharacterized protein</fullName>
    </submittedName>
</protein>
<name>A0AAD5M5M8_PARTN</name>
<proteinExistence type="predicted"/>
<gene>
    <name evidence="1" type="ORF">KIN20_006170</name>
</gene>
<dbReference type="EMBL" id="JAHQIW010000853">
    <property type="protein sequence ID" value="KAJ1350388.1"/>
    <property type="molecule type" value="Genomic_DNA"/>
</dbReference>
<accession>A0AAD5M5M8</accession>
<organism evidence="1 2">
    <name type="scientific">Parelaphostrongylus tenuis</name>
    <name type="common">Meningeal worm</name>
    <dbReference type="NCBI Taxonomy" id="148309"/>
    <lineage>
        <taxon>Eukaryota</taxon>
        <taxon>Metazoa</taxon>
        <taxon>Ecdysozoa</taxon>
        <taxon>Nematoda</taxon>
        <taxon>Chromadorea</taxon>
        <taxon>Rhabditida</taxon>
        <taxon>Rhabditina</taxon>
        <taxon>Rhabditomorpha</taxon>
        <taxon>Strongyloidea</taxon>
        <taxon>Metastrongylidae</taxon>
        <taxon>Parelaphostrongylus</taxon>
    </lineage>
</organism>
<comment type="caution">
    <text evidence="1">The sequence shown here is derived from an EMBL/GenBank/DDBJ whole genome shotgun (WGS) entry which is preliminary data.</text>
</comment>